<dbReference type="EMBL" id="VUJX02000002">
    <property type="protein sequence ID" value="KAL0940652.1"/>
    <property type="molecule type" value="Genomic_DNA"/>
</dbReference>
<evidence type="ECO:0000313" key="1">
    <source>
        <dbReference type="EMBL" id="KAL0940652.1"/>
    </source>
</evidence>
<accession>A0ACC3Z967</accession>
<protein>
    <submittedName>
        <fullName evidence="1">Mus7 mms22 family protein</fullName>
    </submittedName>
</protein>
<organism evidence="1 2">
    <name type="scientific">Colletotrichum truncatum</name>
    <name type="common">Anthracnose fungus</name>
    <name type="synonym">Colletotrichum capsici</name>
    <dbReference type="NCBI Taxonomy" id="5467"/>
    <lineage>
        <taxon>Eukaryota</taxon>
        <taxon>Fungi</taxon>
        <taxon>Dikarya</taxon>
        <taxon>Ascomycota</taxon>
        <taxon>Pezizomycotina</taxon>
        <taxon>Sordariomycetes</taxon>
        <taxon>Hypocreomycetidae</taxon>
        <taxon>Glomerellales</taxon>
        <taxon>Glomerellaceae</taxon>
        <taxon>Colletotrichum</taxon>
        <taxon>Colletotrichum truncatum species complex</taxon>
    </lineage>
</organism>
<reference evidence="1 2" key="1">
    <citation type="journal article" date="2020" name="Phytopathology">
        <title>Genome Sequence Resources of Colletotrichum truncatum, C. plurivorum, C. musicola, and C. sojae: Four Species Pathogenic to Soybean (Glycine max).</title>
        <authorList>
            <person name="Rogerio F."/>
            <person name="Boufleur T.R."/>
            <person name="Ciampi-Guillardi M."/>
            <person name="Sukno S.A."/>
            <person name="Thon M.R."/>
            <person name="Massola Junior N.S."/>
            <person name="Baroncelli R."/>
        </authorList>
    </citation>
    <scope>NUCLEOTIDE SEQUENCE [LARGE SCALE GENOMIC DNA]</scope>
    <source>
        <strain evidence="1 2">CMES1059</strain>
    </source>
</reference>
<sequence>MANWKVLGEVPDSDDELDFDSQEFEGLPNIEVPPNKPNGALQATRALKESVWDVPESSQTTTNTPANSQAPVSNREPTILSADEPASSPLSSALDVDDLADIFDWRDQAAGGPSMTRQRYTIDGRDDSPDPLMGDDSISTSYVKITAPLPEFPFENDEQSLPPPIVPLASPERRLQNSPRNLQSPLRDQGSSRSQHRSQASQHRASMNRDEEVARETALRYERSLRPRKPIQEHPYLIENAQYSKVFKSHGLRPMRMATESVSRRQRIDDDSQEKDFEASQESTVDGLNETTDESQYTGPENPSNSRLLQVSPSPSSSLLRTSSPKHKGGPSSQPSQGGETDNTSLSDNEDLPSIEEIFRKSTTTQARKRRRLVGDSVAKRRHVNKAVPDICSPSGPTFQTYDEVYDIHSSPSVSPQIQTTTADHRADPVTEMSDIAHVIFDEDIDEDDPFRLPERLVPAAENQRNIDMTMSDISDVEDGIQLEVDDTAAISGPESEAGSESGSEVFRDVGRRIRGVLPASWLRLDQQTTRPKSTQPHHHEPSPKKTPRRGVAVRRIGRSTTTTTASFIFEDSDDEGTSASKPVRNAISNNSMPSLQRDGAQVIEVDDDDSSAMEDNGIDHMAPSRKRQMALSEAFRPAKKQRKDAMLPNSGSKRPGRPPKATGRCKKNSRLDPWVKRCKSQSGGSRLAAGAKSPPRLSILDVIEPNAPRFLKIAARTAQTRSQLGRASPMHKTIRLATRKDNIDAGSVLQRWKGNKIQPRQGLQRSRRARSISRHPLAQVSSNIFSRTSVSSPKSQTAKQSARAIREETEAVTPSPGARRTPRPFSRQQSSGSQHTHDAANRPAQLETDLADQPGRMGFHARKRALDALFRWSKSQSLSTRSVHLESVIDDECSAVSEQSLAAKAPPEPSVVEKPRLKRPRKPAQPVRVDVASARFRHADDPLPTTEVSALAEAPKTALTDNQLLGLGPFGTQYTQHFEIFPLDCGVFFHETTLIGSGRVETAVDDCFIEKVWQPRPRVSFHLGDQILRWDRWSEQVSSEFGILTDSILDQILKPVLPTEVGFDTNHAARFILDYVQKSMSFLDDAGAHSFVTRLVDVAISFLSRLNLETLDSGKRLKLIDVLSNLILVMSCTVRLCQKHSTLVSDSFTVENVLRKVAETLVRVLLETGLDEVVHLYDDLQTLTFRERGIRPDKVIPHAWVLLMRVLESLRIPRMSFWDVTYSHMIQPAVLKAADAVGFERLWQEMFILLPLCEFDNSGVLIANRRHRVSMDGWNLPQQILKRVFQLYRDNPRQSPSFNDYCRMLVSRCHYLVDQWGWQKSGGIIGTIFDFFGSHDLAHLRNEEAFRSARFLDNLHHNPSLKVDLDDRCFHIFLKLVALAIKKLREKGLINDIRNLVARTLPNHDRQYSKEQNVHQHDLAALRNHHDLLCTLFWAAPPDIRPGIHNLEKLVIPASSHKEACLINLRAWSQLARFVAHEESAASFLPLSNWQSNIFKQLLDQYNSAASDIKQQFLAMPKDNTSGINEDFMNSIVAINKAATMEIILFSVKSSMDVVQHASSLELARLASNTVQLQHVFQHFSTLPADFPSALLQASLTILERLLGRIESVFNEADESQDSMASNTVESEDAILMLERDLAAVFFSMARCILSNQAARGKPNIKAVSSACVEQCVVVAGIMTSLFVRCQMMRLSQVFKRGKYCLFENMPNRLSMSQRPYLPLFLSTVAERGAAINLTDIGVDVLQLWLLTIVQPNHCLRFENQFGQQLQREGHAFIPEKAVGLVVNPGYLSNRDFFEYAMIWMRQSLQTTDAAMKKLNLSDFTKTLDNVMHQMRADLQATAIESTEHPNYVRFVRGIISLITTYGADICKVLSFFKEVSKEYSPPAEDPELQVARILSYGLKLAEGNTGIASSLFYLLLNNFKKALQLGRLPHEVTLLKAAMKSDAVVAFTVRMLSAVLHATRSSPEAYALLDVFCDALGLVWNGSAINRQLSDDTLTSVTGLITSILDWATAVRGTFLCAEHIHILRKIVWLVNTLQPTIESFSLAFEERRWWHNLMERLEWFSLLVEGAQDYLRTELGRSQVPSLSPLALFRRLRDTNAIKIQDAMVLEWSRVIAEDVQRNWVVKGPIWTVPGSTCDTTSTQPAHGTIKLNWNMQELVTSLHDQLQIWNQWWIEGNSKPGERKVFTFEDYAIF</sequence>
<evidence type="ECO:0000313" key="2">
    <source>
        <dbReference type="Proteomes" id="UP000805649"/>
    </source>
</evidence>
<keyword evidence="2" id="KW-1185">Reference proteome</keyword>
<dbReference type="Proteomes" id="UP000805649">
    <property type="component" value="Unassembled WGS sequence"/>
</dbReference>
<gene>
    <name evidence="1" type="ORF">CTRU02_203415</name>
</gene>
<comment type="caution">
    <text evidence="1">The sequence shown here is derived from an EMBL/GenBank/DDBJ whole genome shotgun (WGS) entry which is preliminary data.</text>
</comment>
<name>A0ACC3Z967_COLTU</name>
<proteinExistence type="predicted"/>